<dbReference type="OrthoDB" id="9809364at2"/>
<dbReference type="AlphaFoldDB" id="A0A1M5CW39"/>
<gene>
    <name evidence="2" type="ORF">SAMN05444377_11323</name>
</gene>
<reference evidence="2 3" key="1">
    <citation type="submission" date="2016-11" db="EMBL/GenBank/DDBJ databases">
        <authorList>
            <person name="Jaros S."/>
            <person name="Januszkiewicz K."/>
            <person name="Wedrychowicz H."/>
        </authorList>
    </citation>
    <scope>NUCLEOTIDE SEQUENCE [LARGE SCALE GENOMIC DNA]</scope>
    <source>
        <strain evidence="2 3">DSM 25660</strain>
    </source>
</reference>
<keyword evidence="1" id="KW-0732">Signal</keyword>
<evidence type="ECO:0000256" key="1">
    <source>
        <dbReference type="SAM" id="SignalP"/>
    </source>
</evidence>
<name>A0A1M5CW39_9FLAO</name>
<evidence type="ECO:0000313" key="3">
    <source>
        <dbReference type="Proteomes" id="UP000184147"/>
    </source>
</evidence>
<feature type="signal peptide" evidence="1">
    <location>
        <begin position="1"/>
        <end position="17"/>
    </location>
</feature>
<sequence length="469" mass="52740">MLFRFIFLFFGATTMLAQQVQYAHQLLKYSSDLGGKQFGIKRLLGKPDVYPQGGFSPNAWMPKNALDGREVIIVSFEKAQTVQQVAIFENLNAGCVVALAVSSDGEDFQTVWSRRPDYQTPVYKKSLAADRAYYFGRKRRKVEQAPEIVNPGVERIFLEQPHAAIKAVKVVFNFALLPGAKQVDAIAISDSTIPIDPQPETIPELTKISAPITVDASSSWSVPCVIGNTLFVTTYAEDREQIFTFLWDKDRWKKHENPKELNLNPAYNFVEFANNELLLKGGKPFYTGTQETGFELWQKTHTGYQLSSAIKIPAYSNFEPYADATLSSDGKVFIMAVETDFTQGGTDLYVSFQKQDGTFGLLQNMGKAINSAADESSPQLLSDQKTLLFSSNGFSGFGSHDLYLSYRLDDTWKNWSVPKNLGPIINTASYEVHPFYDEEHEQLLYSVSTENQMLLKSVSIPKALWNWQH</sequence>
<accession>A0A1M5CW39</accession>
<evidence type="ECO:0000313" key="2">
    <source>
        <dbReference type="EMBL" id="SHF58964.1"/>
    </source>
</evidence>
<proteinExistence type="predicted"/>
<dbReference type="RefSeq" id="WP_073364143.1">
    <property type="nucleotide sequence ID" value="NZ_FQVQ01000013.1"/>
</dbReference>
<feature type="chain" id="PRO_5011979492" description="WD40-like Beta Propeller Repeat" evidence="1">
    <location>
        <begin position="18"/>
        <end position="469"/>
    </location>
</feature>
<keyword evidence="3" id="KW-1185">Reference proteome</keyword>
<evidence type="ECO:0008006" key="4">
    <source>
        <dbReference type="Google" id="ProtNLM"/>
    </source>
</evidence>
<dbReference type="Proteomes" id="UP000184147">
    <property type="component" value="Unassembled WGS sequence"/>
</dbReference>
<organism evidence="2 3">
    <name type="scientific">Flavobacterium fontis</name>
    <dbReference type="NCBI Taxonomy" id="1124188"/>
    <lineage>
        <taxon>Bacteria</taxon>
        <taxon>Pseudomonadati</taxon>
        <taxon>Bacteroidota</taxon>
        <taxon>Flavobacteriia</taxon>
        <taxon>Flavobacteriales</taxon>
        <taxon>Flavobacteriaceae</taxon>
        <taxon>Flavobacterium</taxon>
    </lineage>
</organism>
<dbReference type="EMBL" id="FQVQ01000013">
    <property type="protein sequence ID" value="SHF58964.1"/>
    <property type="molecule type" value="Genomic_DNA"/>
</dbReference>
<dbReference type="STRING" id="1124188.SAMN05444377_11323"/>
<protein>
    <recommendedName>
        <fullName evidence="4">WD40-like Beta Propeller Repeat</fullName>
    </recommendedName>
</protein>